<dbReference type="GO" id="GO:0005739">
    <property type="term" value="C:mitochondrion"/>
    <property type="evidence" value="ECO:0007669"/>
    <property type="project" value="TreeGrafter"/>
</dbReference>
<evidence type="ECO:0000256" key="1">
    <source>
        <dbReference type="ARBA" id="ARBA00005869"/>
    </source>
</evidence>
<evidence type="ECO:0000256" key="5">
    <source>
        <dbReference type="RuleBase" id="RU364054"/>
    </source>
</evidence>
<reference evidence="7" key="1">
    <citation type="submission" date="2020-01" db="EMBL/GenBank/DDBJ databases">
        <title>Genome sequence of Kobresia littledalei, the first chromosome-level genome in the family Cyperaceae.</title>
        <authorList>
            <person name="Qu G."/>
        </authorList>
    </citation>
    <scope>NUCLEOTIDE SEQUENCE</scope>
    <source>
        <strain evidence="7">C.B.Clarke</strain>
        <tissue evidence="7">Leaf</tissue>
    </source>
</reference>
<accession>A0A833QMA7</accession>
<gene>
    <name evidence="7" type="ORF">FCM35_KLT14467</name>
</gene>
<dbReference type="SUPFAM" id="SSF51730">
    <property type="entry name" value="FAD-linked oxidoreductase"/>
    <property type="match status" value="1"/>
</dbReference>
<evidence type="ECO:0000313" key="8">
    <source>
        <dbReference type="Proteomes" id="UP000623129"/>
    </source>
</evidence>
<dbReference type="InterPro" id="IPR029041">
    <property type="entry name" value="FAD-linked_oxidoreductase-like"/>
</dbReference>
<name>A0A833QMA7_9POAL</name>
<evidence type="ECO:0000256" key="2">
    <source>
        <dbReference type="ARBA" id="ARBA00012695"/>
    </source>
</evidence>
<keyword evidence="5" id="KW-0274">FAD</keyword>
<dbReference type="GO" id="GO:0004657">
    <property type="term" value="F:proline dehydrogenase activity"/>
    <property type="evidence" value="ECO:0007669"/>
    <property type="project" value="UniProtKB-EC"/>
</dbReference>
<feature type="domain" description="Proline dehydrogenase" evidence="6">
    <location>
        <begin position="134"/>
        <end position="468"/>
    </location>
</feature>
<comment type="caution">
    <text evidence="7">The sequence shown here is derived from an EMBL/GenBank/DDBJ whole genome shotgun (WGS) entry which is preliminary data.</text>
</comment>
<sequence>MAIATSKLPSRLTSCNSNLELLYVRSLSSLTSSPLNLTAPFSDPPTSPEQPPPEALNLDNTEKLFSSVKTGALVTSLLNLYAMAVDPLVEFGTKVMQSPVVMESRISKAAVVGAVKATVYKHFCAGETTEEASETVRRIWKRVGLRSILDYAVEDAEDDHAARRNLDGFHRTVDLVAALPPTSASMCVKITAICPIRLLERISDQLRWNYKNPAFELPWRTHCFPILSDSSPLYLTSSMPEPLTDQELHDFELAQERLNDLCKQCAKSNLMILIDAEYASVQPAIDYFTYLVALKFNKEQPIVYGTVQAYLRGAKERLEMMMKSGENEGICTGIKLVRGAYITRETRLASSLGVPSPIHGSILETHRCYNECAAFLLEKVRDGSGAVVLATHNTKSGKLAAAKAEELGLRKGDDKLQFAQLMGMADGLSLGLRNAGFQVNKYLPFGPVDHVIPYLVRRAEENKGFLSSSSQDRHLIRKELTRRLKAAVLK</sequence>
<dbReference type="OrthoDB" id="5464at2759"/>
<protein>
    <recommendedName>
        <fullName evidence="2 5">Proline dehydrogenase</fullName>
        <ecNumber evidence="2 5">1.5.5.2</ecNumber>
    </recommendedName>
</protein>
<keyword evidence="3 5" id="KW-0560">Oxidoreductase</keyword>
<keyword evidence="8" id="KW-1185">Reference proteome</keyword>
<dbReference type="EMBL" id="SWLB01000027">
    <property type="protein sequence ID" value="KAF3321214.1"/>
    <property type="molecule type" value="Genomic_DNA"/>
</dbReference>
<dbReference type="InterPro" id="IPR015659">
    <property type="entry name" value="Proline_oxidase"/>
</dbReference>
<dbReference type="Gene3D" id="3.20.20.220">
    <property type="match status" value="1"/>
</dbReference>
<dbReference type="GO" id="GO:0010133">
    <property type="term" value="P:L-proline catabolic process to L-glutamate"/>
    <property type="evidence" value="ECO:0007669"/>
    <property type="project" value="TreeGrafter"/>
</dbReference>
<keyword evidence="5" id="KW-0285">Flavoprotein</keyword>
<evidence type="ECO:0000313" key="7">
    <source>
        <dbReference type="EMBL" id="KAF3321214.1"/>
    </source>
</evidence>
<evidence type="ECO:0000256" key="4">
    <source>
        <dbReference type="ARBA" id="ARBA00023062"/>
    </source>
</evidence>
<organism evidence="7 8">
    <name type="scientific">Carex littledalei</name>
    <dbReference type="NCBI Taxonomy" id="544730"/>
    <lineage>
        <taxon>Eukaryota</taxon>
        <taxon>Viridiplantae</taxon>
        <taxon>Streptophyta</taxon>
        <taxon>Embryophyta</taxon>
        <taxon>Tracheophyta</taxon>
        <taxon>Spermatophyta</taxon>
        <taxon>Magnoliopsida</taxon>
        <taxon>Liliopsida</taxon>
        <taxon>Poales</taxon>
        <taxon>Cyperaceae</taxon>
        <taxon>Cyperoideae</taxon>
        <taxon>Cariceae</taxon>
        <taxon>Carex</taxon>
        <taxon>Carex subgen. Euthyceras</taxon>
    </lineage>
</organism>
<dbReference type="AlphaFoldDB" id="A0A833QMA7"/>
<comment type="catalytic activity">
    <reaction evidence="5">
        <text>L-proline + a quinone = (S)-1-pyrroline-5-carboxylate + a quinol + H(+)</text>
        <dbReference type="Rhea" id="RHEA:23784"/>
        <dbReference type="ChEBI" id="CHEBI:15378"/>
        <dbReference type="ChEBI" id="CHEBI:17388"/>
        <dbReference type="ChEBI" id="CHEBI:24646"/>
        <dbReference type="ChEBI" id="CHEBI:60039"/>
        <dbReference type="ChEBI" id="CHEBI:132124"/>
        <dbReference type="EC" id="1.5.5.2"/>
    </reaction>
</comment>
<evidence type="ECO:0000259" key="6">
    <source>
        <dbReference type="Pfam" id="PF01619"/>
    </source>
</evidence>
<keyword evidence="4 5" id="KW-0642">Proline metabolism</keyword>
<proteinExistence type="inferred from homology"/>
<dbReference type="Proteomes" id="UP000623129">
    <property type="component" value="Unassembled WGS sequence"/>
</dbReference>
<dbReference type="GO" id="GO:0071949">
    <property type="term" value="F:FAD binding"/>
    <property type="evidence" value="ECO:0007669"/>
    <property type="project" value="TreeGrafter"/>
</dbReference>
<dbReference type="Pfam" id="PF01619">
    <property type="entry name" value="Pro_dh"/>
    <property type="match status" value="1"/>
</dbReference>
<dbReference type="InterPro" id="IPR002872">
    <property type="entry name" value="Proline_DH_dom"/>
</dbReference>
<evidence type="ECO:0000256" key="3">
    <source>
        <dbReference type="ARBA" id="ARBA00023002"/>
    </source>
</evidence>
<dbReference type="PANTHER" id="PTHR13914:SF0">
    <property type="entry name" value="PROLINE DEHYDROGENASE 1, MITOCHONDRIAL"/>
    <property type="match status" value="1"/>
</dbReference>
<comment type="cofactor">
    <cofactor evidence="5">
        <name>FAD</name>
        <dbReference type="ChEBI" id="CHEBI:57692"/>
    </cofactor>
</comment>
<dbReference type="PANTHER" id="PTHR13914">
    <property type="entry name" value="PROLINE OXIDASE"/>
    <property type="match status" value="1"/>
</dbReference>
<dbReference type="EC" id="1.5.5.2" evidence="2 5"/>
<comment type="similarity">
    <text evidence="1 5">Belongs to the proline oxidase family.</text>
</comment>
<comment type="function">
    <text evidence="5">Converts proline to delta-1-pyrroline-5-carboxylate.</text>
</comment>